<dbReference type="InterPro" id="IPR013112">
    <property type="entry name" value="FAD-bd_8"/>
</dbReference>
<gene>
    <name evidence="12" type="ORF">PoMZ_05039</name>
</gene>
<dbReference type="EC" id="1.16.1.9" evidence="2"/>
<feature type="domain" description="FAD-binding FR-type" evidence="11">
    <location>
        <begin position="233"/>
        <end position="341"/>
    </location>
</feature>
<dbReference type="EMBL" id="CP034206">
    <property type="protein sequence ID" value="QBZ60069.1"/>
    <property type="molecule type" value="Genomic_DNA"/>
</dbReference>
<evidence type="ECO:0000256" key="9">
    <source>
        <dbReference type="ARBA" id="ARBA00048483"/>
    </source>
</evidence>
<comment type="subcellular location">
    <subcellularLocation>
        <location evidence="1">Cell membrane</location>
        <topology evidence="1">Multi-pass membrane protein</topology>
    </subcellularLocation>
</comment>
<evidence type="ECO:0000259" key="11">
    <source>
        <dbReference type="PROSITE" id="PS51384"/>
    </source>
</evidence>
<feature type="transmembrane region" description="Helical" evidence="10">
    <location>
        <begin position="149"/>
        <end position="169"/>
    </location>
</feature>
<dbReference type="GO" id="GO:0015677">
    <property type="term" value="P:copper ion import"/>
    <property type="evidence" value="ECO:0007669"/>
    <property type="project" value="TreeGrafter"/>
</dbReference>
<evidence type="ECO:0000313" key="12">
    <source>
        <dbReference type="EMBL" id="QBZ60069.1"/>
    </source>
</evidence>
<dbReference type="SUPFAM" id="SSF63380">
    <property type="entry name" value="Riboflavin synthase domain-like"/>
    <property type="match status" value="1"/>
</dbReference>
<accession>A0A4P7NBN3</accession>
<dbReference type="Gene3D" id="2.40.30.10">
    <property type="entry name" value="Translation factors"/>
    <property type="match status" value="1"/>
</dbReference>
<organism evidence="12 13">
    <name type="scientific">Pyricularia oryzae</name>
    <name type="common">Rice blast fungus</name>
    <name type="synonym">Magnaporthe oryzae</name>
    <dbReference type="NCBI Taxonomy" id="318829"/>
    <lineage>
        <taxon>Eukaryota</taxon>
        <taxon>Fungi</taxon>
        <taxon>Dikarya</taxon>
        <taxon>Ascomycota</taxon>
        <taxon>Pezizomycotina</taxon>
        <taxon>Sordariomycetes</taxon>
        <taxon>Sordariomycetidae</taxon>
        <taxon>Magnaporthales</taxon>
        <taxon>Pyriculariaceae</taxon>
        <taxon>Pyricularia</taxon>
    </lineage>
</organism>
<evidence type="ECO:0000313" key="13">
    <source>
        <dbReference type="Proteomes" id="UP000294847"/>
    </source>
</evidence>
<keyword evidence="4" id="KW-1003">Cell membrane</keyword>
<evidence type="ECO:0000256" key="6">
    <source>
        <dbReference type="ARBA" id="ARBA00022989"/>
    </source>
</evidence>
<dbReference type="PANTHER" id="PTHR32361:SF26">
    <property type="entry name" value="FAD-BINDING 8 DOMAIN-CONTAINING PROTEIN-RELATED"/>
    <property type="match status" value="1"/>
</dbReference>
<dbReference type="Pfam" id="PF01794">
    <property type="entry name" value="Ferric_reduct"/>
    <property type="match status" value="1"/>
</dbReference>
<keyword evidence="5 10" id="KW-0812">Transmembrane</keyword>
<dbReference type="GO" id="GO:0052851">
    <property type="term" value="F:ferric-chelate reductase (NADPH) activity"/>
    <property type="evidence" value="ECO:0007669"/>
    <property type="project" value="UniProtKB-EC"/>
</dbReference>
<reference evidence="12 13" key="1">
    <citation type="journal article" date="2019" name="Mol. Biol. Evol.">
        <title>Blast fungal genomes show frequent chromosomal changes, gene gains and losses, and effector gene turnover.</title>
        <authorList>
            <person name="Gomez Luciano L.B."/>
            <person name="Jason Tsai I."/>
            <person name="Chuma I."/>
            <person name="Tosa Y."/>
            <person name="Chen Y.H."/>
            <person name="Li J.Y."/>
            <person name="Li M.Y."/>
            <person name="Jade Lu M.Y."/>
            <person name="Nakayashiki H."/>
            <person name="Li W.H."/>
        </authorList>
    </citation>
    <scope>NUCLEOTIDE SEQUENCE [LARGE SCALE GENOMIC DNA]</scope>
    <source>
        <strain evidence="12">MZ5-1-6</strain>
    </source>
</reference>
<evidence type="ECO:0000256" key="5">
    <source>
        <dbReference type="ARBA" id="ARBA00022692"/>
    </source>
</evidence>
<evidence type="ECO:0000256" key="3">
    <source>
        <dbReference type="ARBA" id="ARBA00022448"/>
    </source>
</evidence>
<dbReference type="Gene3D" id="3.40.50.80">
    <property type="entry name" value="Nucleotide-binding domain of ferredoxin-NADP reductase (FNR) module"/>
    <property type="match status" value="1"/>
</dbReference>
<dbReference type="PANTHER" id="PTHR32361">
    <property type="entry name" value="FERRIC/CUPRIC REDUCTASE TRANSMEMBRANE COMPONENT"/>
    <property type="match status" value="1"/>
</dbReference>
<dbReference type="Proteomes" id="UP000294847">
    <property type="component" value="Chromosome 3"/>
</dbReference>
<feature type="transmembrane region" description="Helical" evidence="10">
    <location>
        <begin position="6"/>
        <end position="26"/>
    </location>
</feature>
<dbReference type="InterPro" id="IPR039261">
    <property type="entry name" value="FNR_nucleotide-bd"/>
</dbReference>
<dbReference type="AlphaFoldDB" id="A0A4P7NBN3"/>
<dbReference type="GO" id="GO:0006826">
    <property type="term" value="P:iron ion transport"/>
    <property type="evidence" value="ECO:0007669"/>
    <property type="project" value="TreeGrafter"/>
</dbReference>
<dbReference type="PROSITE" id="PS51384">
    <property type="entry name" value="FAD_FR"/>
    <property type="match status" value="1"/>
</dbReference>
<keyword evidence="6 10" id="KW-1133">Transmembrane helix</keyword>
<dbReference type="InterPro" id="IPR017938">
    <property type="entry name" value="Riboflavin_synthase-like_b-brl"/>
</dbReference>
<feature type="transmembrane region" description="Helical" evidence="10">
    <location>
        <begin position="118"/>
        <end position="137"/>
    </location>
</feature>
<evidence type="ECO:0000256" key="1">
    <source>
        <dbReference type="ARBA" id="ARBA00004651"/>
    </source>
</evidence>
<protein>
    <recommendedName>
        <fullName evidence="2">ferric-chelate reductase (NADPH)</fullName>
        <ecNumber evidence="2">1.16.1.9</ecNumber>
    </recommendedName>
</protein>
<dbReference type="InterPro" id="IPR017927">
    <property type="entry name" value="FAD-bd_FR_type"/>
</dbReference>
<evidence type="ECO:0000256" key="7">
    <source>
        <dbReference type="ARBA" id="ARBA00023065"/>
    </source>
</evidence>
<dbReference type="InterPro" id="IPR013130">
    <property type="entry name" value="Fe3_Rdtase_TM_dom"/>
</dbReference>
<evidence type="ECO:0000256" key="4">
    <source>
        <dbReference type="ARBA" id="ARBA00022475"/>
    </source>
</evidence>
<feature type="transmembrane region" description="Helical" evidence="10">
    <location>
        <begin position="47"/>
        <end position="71"/>
    </location>
</feature>
<dbReference type="Pfam" id="PF08022">
    <property type="entry name" value="FAD_binding_8"/>
    <property type="match status" value="1"/>
</dbReference>
<keyword evidence="3" id="KW-0813">Transport</keyword>
<feature type="transmembrane region" description="Helical" evidence="10">
    <location>
        <begin position="83"/>
        <end position="106"/>
    </location>
</feature>
<comment type="catalytic activity">
    <reaction evidence="9">
        <text>2 a Fe(II)-siderophore + NADP(+) + H(+) = 2 a Fe(III)-siderophore + NADPH</text>
        <dbReference type="Rhea" id="RHEA:28795"/>
        <dbReference type="Rhea" id="RHEA-COMP:11342"/>
        <dbReference type="Rhea" id="RHEA-COMP:11344"/>
        <dbReference type="ChEBI" id="CHEBI:15378"/>
        <dbReference type="ChEBI" id="CHEBI:29033"/>
        <dbReference type="ChEBI" id="CHEBI:29034"/>
        <dbReference type="ChEBI" id="CHEBI:57783"/>
        <dbReference type="ChEBI" id="CHEBI:58349"/>
        <dbReference type="EC" id="1.16.1.9"/>
    </reaction>
</comment>
<sequence length="538" mass="60104">MDLALQRYALCVGGLLLLLLTSRFIYRYRGHLHPLQTAFRLQFLYRNIGRLPIPIAVWSVCFLAANIFILFKSPTLRSVRAGYLVIFNIQPLLLAVHSDVLIDLLGASRQLYFFFHRAAAWTTAVLTAFHSIGMVLNGRSFSFRSIGNILAFFAACAVQLLILASFGFFRNRFYEVFIVLHYCLAASAAVGIAWHLRSVFDFSNPGYLEVYCVSFVTVFLILCVYRISYLICRNLKGGRLASVSVRPSDCDTVAIKVTVNLPRPLRVAAGQYINLTVPSLDASSSIQSHPFVVTSWSKDRQKSLELFVERRRGFTRKLHLADSQEGRHAIVSGPFGRRVSLLEFDFVLLLASGYGIAAQAAYLRELVSGGNRQKAHLVWLISKRDIVNPAGKWLLNPVLDQDTKKARSILTLVQTQLTGLQMILISIFDNVGSLEGTPSAADSTVAKTFGGRARLYKGKPDLKAIIRKGMQDCLCEERSRNGRLLLLVSAILEARLHVKRALRSYLKELKAGSDPRTSYGSCNNSIDVSIEELDFQPE</sequence>
<evidence type="ECO:0000256" key="10">
    <source>
        <dbReference type="SAM" id="Phobius"/>
    </source>
</evidence>
<keyword evidence="7" id="KW-0406">Ion transport</keyword>
<keyword evidence="8 10" id="KW-0472">Membrane</keyword>
<proteinExistence type="predicted"/>
<name>A0A4P7NBN3_PYROR</name>
<dbReference type="GO" id="GO:0005886">
    <property type="term" value="C:plasma membrane"/>
    <property type="evidence" value="ECO:0007669"/>
    <property type="project" value="UniProtKB-SubCell"/>
</dbReference>
<feature type="transmembrane region" description="Helical" evidence="10">
    <location>
        <begin position="208"/>
        <end position="232"/>
    </location>
</feature>
<dbReference type="CDD" id="cd06186">
    <property type="entry name" value="NOX_Duox_like_FAD_NADP"/>
    <property type="match status" value="1"/>
</dbReference>
<dbReference type="InterPro" id="IPR051410">
    <property type="entry name" value="Ferric/Cupric_Reductase"/>
</dbReference>
<evidence type="ECO:0000256" key="2">
    <source>
        <dbReference type="ARBA" id="ARBA00012668"/>
    </source>
</evidence>
<evidence type="ECO:0000256" key="8">
    <source>
        <dbReference type="ARBA" id="ARBA00023136"/>
    </source>
</evidence>
<feature type="transmembrane region" description="Helical" evidence="10">
    <location>
        <begin position="176"/>
        <end position="196"/>
    </location>
</feature>
<dbReference type="GO" id="GO:0006879">
    <property type="term" value="P:intracellular iron ion homeostasis"/>
    <property type="evidence" value="ECO:0007669"/>
    <property type="project" value="TreeGrafter"/>
</dbReference>